<dbReference type="OrthoDB" id="9806939at2"/>
<dbReference type="InterPro" id="IPR058792">
    <property type="entry name" value="Beta-barrel_RND_2"/>
</dbReference>
<dbReference type="GO" id="GO:0022857">
    <property type="term" value="F:transmembrane transporter activity"/>
    <property type="evidence" value="ECO:0007669"/>
    <property type="project" value="InterPro"/>
</dbReference>
<organism evidence="8 9">
    <name type="scientific">Hyphomicrobium facile</name>
    <dbReference type="NCBI Taxonomy" id="51670"/>
    <lineage>
        <taxon>Bacteria</taxon>
        <taxon>Pseudomonadati</taxon>
        <taxon>Pseudomonadota</taxon>
        <taxon>Alphaproteobacteria</taxon>
        <taxon>Hyphomicrobiales</taxon>
        <taxon>Hyphomicrobiaceae</taxon>
        <taxon>Hyphomicrobium</taxon>
    </lineage>
</organism>
<evidence type="ECO:0000256" key="1">
    <source>
        <dbReference type="ARBA" id="ARBA00009477"/>
    </source>
</evidence>
<dbReference type="Gene3D" id="2.40.30.170">
    <property type="match status" value="1"/>
</dbReference>
<gene>
    <name evidence="8" type="ORF">SAMN04488557_2454</name>
</gene>
<name>A0A1I7NJU9_9HYPH</name>
<dbReference type="GO" id="GO:0016020">
    <property type="term" value="C:membrane"/>
    <property type="evidence" value="ECO:0007669"/>
    <property type="project" value="InterPro"/>
</dbReference>
<dbReference type="Pfam" id="PF25973">
    <property type="entry name" value="BSH_CzcB"/>
    <property type="match status" value="1"/>
</dbReference>
<dbReference type="Gene3D" id="2.40.50.100">
    <property type="match status" value="1"/>
</dbReference>
<evidence type="ECO:0000259" key="7">
    <source>
        <dbReference type="Pfam" id="PF25975"/>
    </source>
</evidence>
<dbReference type="EMBL" id="FPCH01000002">
    <property type="protein sequence ID" value="SFV34908.1"/>
    <property type="molecule type" value="Genomic_DNA"/>
</dbReference>
<dbReference type="AlphaFoldDB" id="A0A1I7NJU9"/>
<evidence type="ECO:0000259" key="5">
    <source>
        <dbReference type="Pfam" id="PF25954"/>
    </source>
</evidence>
<comment type="similarity">
    <text evidence="1">Belongs to the membrane fusion protein (MFP) (TC 8.A.1) family.</text>
</comment>
<dbReference type="Gene3D" id="2.40.420.20">
    <property type="match status" value="1"/>
</dbReference>
<dbReference type="FunFam" id="2.40.420.20:FF:000003">
    <property type="entry name" value="Cation efflux system protein cusB"/>
    <property type="match status" value="1"/>
</dbReference>
<evidence type="ECO:0000259" key="6">
    <source>
        <dbReference type="Pfam" id="PF25973"/>
    </source>
</evidence>
<reference evidence="9" key="1">
    <citation type="submission" date="2016-10" db="EMBL/GenBank/DDBJ databases">
        <authorList>
            <person name="Varghese N."/>
            <person name="Submissions S."/>
        </authorList>
    </citation>
    <scope>NUCLEOTIDE SEQUENCE [LARGE SCALE GENOMIC DNA]</scope>
    <source>
        <strain evidence="9">DSM 1565</strain>
    </source>
</reference>
<dbReference type="PANTHER" id="PTHR30097">
    <property type="entry name" value="CATION EFFLUX SYSTEM PROTEIN CUSB"/>
    <property type="match status" value="1"/>
</dbReference>
<dbReference type="PANTHER" id="PTHR30097:SF15">
    <property type="entry name" value="CATION EFFLUX SYSTEM PROTEIN CUSB"/>
    <property type="match status" value="1"/>
</dbReference>
<keyword evidence="2" id="KW-0813">Transport</keyword>
<keyword evidence="4" id="KW-0406">Ion transport</keyword>
<feature type="domain" description="CzcB-like C-terminal circularly permuted SH3-like" evidence="7">
    <location>
        <begin position="404"/>
        <end position="463"/>
    </location>
</feature>
<dbReference type="FunFam" id="2.40.30.170:FF:000010">
    <property type="entry name" value="Efflux RND transporter periplasmic adaptor subunit"/>
    <property type="match status" value="1"/>
</dbReference>
<evidence type="ECO:0000313" key="9">
    <source>
        <dbReference type="Proteomes" id="UP000199423"/>
    </source>
</evidence>
<evidence type="ECO:0000256" key="3">
    <source>
        <dbReference type="ARBA" id="ARBA00022729"/>
    </source>
</evidence>
<accession>A0A1I7NJU9</accession>
<dbReference type="Pfam" id="PF25954">
    <property type="entry name" value="Beta-barrel_RND_2"/>
    <property type="match status" value="1"/>
</dbReference>
<dbReference type="InterPro" id="IPR058649">
    <property type="entry name" value="CzcB_C"/>
</dbReference>
<keyword evidence="3" id="KW-0732">Signal</keyword>
<keyword evidence="9" id="KW-1185">Reference proteome</keyword>
<dbReference type="InterPro" id="IPR006143">
    <property type="entry name" value="RND_pump_MFP"/>
</dbReference>
<protein>
    <submittedName>
        <fullName evidence="8">Membrane fusion protein, Cu(I)/Ag(I) efflux system</fullName>
    </submittedName>
</protein>
<evidence type="ECO:0000256" key="2">
    <source>
        <dbReference type="ARBA" id="ARBA00022448"/>
    </source>
</evidence>
<evidence type="ECO:0000313" key="8">
    <source>
        <dbReference type="EMBL" id="SFV34908.1"/>
    </source>
</evidence>
<sequence length="486" mass="51819">MSALSKGLVSVAAIIAAAGAGVWVGQNGMLHLPPHPTAAINAPRAEPTGPVIYYRDPDGKPFYSLAPRNTDGGAPYVAVHASEDVSFEPKPKTQKAHASVPGAERKIKFYRNPMGLPDTSPVPKKDSMGMDYIPVYEGEDSDDGSVKVSPGKIQRTGVETVAVIKRRLTRTIQAPGVAALDERRIAVVAPKFDGYVVKVGDVTTGTHVKAGDVLATVFGQAVLDQAARLLVEENSGWTRSDEAASPPGLKGPAGVVGATRRLQNLGVPEEFMDQVKSERRVPDTFTIRAPISGDVLERNWSDGQGFKAGDVGFRIADHSMVWMMANVAESDIGAVEPGQAVTVTTRAHPGRTFKGTVRVIYPHLMKETRTVQVRIEMPNADRALLPDMYGEVQIATGGKEPALIVPSSAVIDSGNRQVVLRDLGEGRYEPRDVKVGHRGDGVVELTSGVSEGDHVVVNGNFLIDSESNLQSALKGFQTGSTPEANR</sequence>
<feature type="domain" description="CusB-like beta-barrel" evidence="5">
    <location>
        <begin position="321"/>
        <end position="396"/>
    </location>
</feature>
<dbReference type="GO" id="GO:0030288">
    <property type="term" value="C:outer membrane-bounded periplasmic space"/>
    <property type="evidence" value="ECO:0007669"/>
    <property type="project" value="TreeGrafter"/>
</dbReference>
<proteinExistence type="inferred from homology"/>
<dbReference type="Proteomes" id="UP000199423">
    <property type="component" value="Unassembled WGS sequence"/>
</dbReference>
<dbReference type="Pfam" id="PF25975">
    <property type="entry name" value="CzcB_C"/>
    <property type="match status" value="1"/>
</dbReference>
<dbReference type="GO" id="GO:0060003">
    <property type="term" value="P:copper ion export"/>
    <property type="evidence" value="ECO:0007669"/>
    <property type="project" value="TreeGrafter"/>
</dbReference>
<dbReference type="STRING" id="51670.SAMN04488557_2454"/>
<evidence type="ECO:0000256" key="4">
    <source>
        <dbReference type="ARBA" id="ARBA00023065"/>
    </source>
</evidence>
<dbReference type="GO" id="GO:0046914">
    <property type="term" value="F:transition metal ion binding"/>
    <property type="evidence" value="ECO:0007669"/>
    <property type="project" value="TreeGrafter"/>
</dbReference>
<dbReference type="SUPFAM" id="SSF111369">
    <property type="entry name" value="HlyD-like secretion proteins"/>
    <property type="match status" value="1"/>
</dbReference>
<dbReference type="InterPro" id="IPR058647">
    <property type="entry name" value="BSH_CzcB-like"/>
</dbReference>
<dbReference type="NCBIfam" id="TIGR01730">
    <property type="entry name" value="RND_mfp"/>
    <property type="match status" value="1"/>
</dbReference>
<dbReference type="GO" id="GO:0015679">
    <property type="term" value="P:plasma membrane copper ion transport"/>
    <property type="evidence" value="ECO:0007669"/>
    <property type="project" value="TreeGrafter"/>
</dbReference>
<feature type="domain" description="CzcB-like barrel-sandwich hybrid" evidence="6">
    <location>
        <begin position="184"/>
        <end position="317"/>
    </location>
</feature>
<dbReference type="RefSeq" id="WP_092867934.1">
    <property type="nucleotide sequence ID" value="NZ_FPCH01000002.1"/>
</dbReference>
<dbReference type="InterPro" id="IPR051909">
    <property type="entry name" value="MFP_Cation_Efflux"/>
</dbReference>